<feature type="chain" id="PRO_5020358960" description="Lipoprotein" evidence="1">
    <location>
        <begin position="19"/>
        <end position="213"/>
    </location>
</feature>
<accession>A0A4U1CHA3</accession>
<reference evidence="2 3" key="1">
    <citation type="submission" date="2019-04" db="EMBL/GenBank/DDBJ databases">
        <title>Pedobacter sp. RP-3-22 sp. nov., isolated from Arctic soil.</title>
        <authorList>
            <person name="Dahal R.H."/>
            <person name="Kim D.-U."/>
        </authorList>
    </citation>
    <scope>NUCLEOTIDE SEQUENCE [LARGE SCALE GENOMIC DNA]</scope>
    <source>
        <strain evidence="2 3">RP-3-22</strain>
    </source>
</reference>
<dbReference type="AlphaFoldDB" id="A0A4U1CHA3"/>
<sequence length="213" mass="23687">MQKLIISLLLLISIFACTDTKKRSNANNADQVAAGESRSVMTAPKVRLDKGTKKIYEDGPNGSNENSGDSIAFGKYAVEIDRVKEKAQLDFNSNPDAIHFKSRITDGYKTSDINFAGHYIAIAFGCGGGCIMGFIVNAKDGKIYYAPLGEENMCVWTVEMNTYKPGSRLYISSVCKDQSDSKDVFYKAYVWNEKEKVFKKEDSRNFIAVKANH</sequence>
<dbReference type="Proteomes" id="UP000309488">
    <property type="component" value="Unassembled WGS sequence"/>
</dbReference>
<keyword evidence="1" id="KW-0732">Signal</keyword>
<keyword evidence="3" id="KW-1185">Reference proteome</keyword>
<dbReference type="OrthoDB" id="8757135at2"/>
<dbReference type="PROSITE" id="PS51257">
    <property type="entry name" value="PROKAR_LIPOPROTEIN"/>
    <property type="match status" value="1"/>
</dbReference>
<evidence type="ECO:0000313" key="2">
    <source>
        <dbReference type="EMBL" id="TKC06651.1"/>
    </source>
</evidence>
<feature type="signal peptide" evidence="1">
    <location>
        <begin position="1"/>
        <end position="18"/>
    </location>
</feature>
<evidence type="ECO:0008006" key="4">
    <source>
        <dbReference type="Google" id="ProtNLM"/>
    </source>
</evidence>
<comment type="caution">
    <text evidence="2">The sequence shown here is derived from an EMBL/GenBank/DDBJ whole genome shotgun (WGS) entry which is preliminary data.</text>
</comment>
<dbReference type="EMBL" id="SWBR01000004">
    <property type="protein sequence ID" value="TKC06651.1"/>
    <property type="molecule type" value="Genomic_DNA"/>
</dbReference>
<proteinExistence type="predicted"/>
<name>A0A4U1CHA3_9SPHI</name>
<protein>
    <recommendedName>
        <fullName evidence="4">Lipoprotein</fullName>
    </recommendedName>
</protein>
<evidence type="ECO:0000313" key="3">
    <source>
        <dbReference type="Proteomes" id="UP000309488"/>
    </source>
</evidence>
<dbReference type="RefSeq" id="WP_136842844.1">
    <property type="nucleotide sequence ID" value="NZ_SWBR01000004.1"/>
</dbReference>
<evidence type="ECO:0000256" key="1">
    <source>
        <dbReference type="SAM" id="SignalP"/>
    </source>
</evidence>
<organism evidence="2 3">
    <name type="scientific">Pedobacter polaris</name>
    <dbReference type="NCBI Taxonomy" id="2571273"/>
    <lineage>
        <taxon>Bacteria</taxon>
        <taxon>Pseudomonadati</taxon>
        <taxon>Bacteroidota</taxon>
        <taxon>Sphingobacteriia</taxon>
        <taxon>Sphingobacteriales</taxon>
        <taxon>Sphingobacteriaceae</taxon>
        <taxon>Pedobacter</taxon>
    </lineage>
</organism>
<gene>
    <name evidence="2" type="ORF">FA048_15715</name>
</gene>